<keyword evidence="4" id="KW-1185">Reference proteome</keyword>
<feature type="transmembrane region" description="Helical" evidence="2">
    <location>
        <begin position="12"/>
        <end position="34"/>
    </location>
</feature>
<keyword evidence="2" id="KW-0812">Transmembrane</keyword>
<dbReference type="Proteomes" id="UP001595712">
    <property type="component" value="Unassembled WGS sequence"/>
</dbReference>
<keyword evidence="2" id="KW-1133">Transmembrane helix</keyword>
<evidence type="ECO:0000313" key="3">
    <source>
        <dbReference type="EMBL" id="MFC3492807.1"/>
    </source>
</evidence>
<evidence type="ECO:0000313" key="4">
    <source>
        <dbReference type="Proteomes" id="UP001595712"/>
    </source>
</evidence>
<comment type="caution">
    <text evidence="3">The sequence shown here is derived from an EMBL/GenBank/DDBJ whole genome shotgun (WGS) entry which is preliminary data.</text>
</comment>
<protein>
    <submittedName>
        <fullName evidence="3">Uncharacterized protein</fullName>
    </submittedName>
</protein>
<dbReference type="EMBL" id="JBHRWO010000010">
    <property type="protein sequence ID" value="MFC3492807.1"/>
    <property type="molecule type" value="Genomic_DNA"/>
</dbReference>
<reference evidence="4" key="1">
    <citation type="journal article" date="2019" name="Int. J. Syst. Evol. Microbiol.">
        <title>The Global Catalogue of Microorganisms (GCM) 10K type strain sequencing project: providing services to taxonomists for standard genome sequencing and annotation.</title>
        <authorList>
            <consortium name="The Broad Institute Genomics Platform"/>
            <consortium name="The Broad Institute Genome Sequencing Center for Infectious Disease"/>
            <person name="Wu L."/>
            <person name="Ma J."/>
        </authorList>
    </citation>
    <scope>NUCLEOTIDE SEQUENCE [LARGE SCALE GENOMIC DNA]</scope>
    <source>
        <strain evidence="4">CGMCC 4.7396</strain>
    </source>
</reference>
<accession>A0ABV7PW34</accession>
<feature type="compositionally biased region" description="Acidic residues" evidence="1">
    <location>
        <begin position="134"/>
        <end position="156"/>
    </location>
</feature>
<evidence type="ECO:0000256" key="1">
    <source>
        <dbReference type="SAM" id="MobiDB-lite"/>
    </source>
</evidence>
<proteinExistence type="predicted"/>
<keyword evidence="2" id="KW-0472">Membrane</keyword>
<sequence length="190" mass="19454">MSDTGNDQGGHWPVGIWFAMVGVSAGTVASYALIGWTFARGLDAGDGAEPLEYGSETVIIEAEESPDPEGVAGGDDGQEGLVEPGAEPRVAASAAEPQAGLIAESGDDASRLADEPSGDEPAPEGSKPPQLVPIEEDGDGCGGGEDADDADGDQGWDDGGSDHDWADPELPELDLVLDQVDLELELEPQE</sequence>
<dbReference type="RefSeq" id="WP_387974100.1">
    <property type="nucleotide sequence ID" value="NZ_JBHRWO010000010.1"/>
</dbReference>
<organism evidence="3 4">
    <name type="scientific">Glycomyces rhizosphaerae</name>
    <dbReference type="NCBI Taxonomy" id="2054422"/>
    <lineage>
        <taxon>Bacteria</taxon>
        <taxon>Bacillati</taxon>
        <taxon>Actinomycetota</taxon>
        <taxon>Actinomycetes</taxon>
        <taxon>Glycomycetales</taxon>
        <taxon>Glycomycetaceae</taxon>
        <taxon>Glycomyces</taxon>
    </lineage>
</organism>
<feature type="region of interest" description="Disordered" evidence="1">
    <location>
        <begin position="62"/>
        <end position="169"/>
    </location>
</feature>
<gene>
    <name evidence="3" type="ORF">ACFO8M_09950</name>
</gene>
<name>A0ABV7PW34_9ACTN</name>
<evidence type="ECO:0000256" key="2">
    <source>
        <dbReference type="SAM" id="Phobius"/>
    </source>
</evidence>